<dbReference type="EMBL" id="CP124550">
    <property type="protein sequence ID" value="WIO45898.1"/>
    <property type="molecule type" value="Genomic_DNA"/>
</dbReference>
<gene>
    <name evidence="1" type="ORF">SEML1_0268</name>
</gene>
<proteinExistence type="predicted"/>
<keyword evidence="2" id="KW-1185">Reference proteome</keyword>
<dbReference type="Proteomes" id="UP001177295">
    <property type="component" value="Chromosome"/>
</dbReference>
<reference evidence="1 2" key="1">
    <citation type="journal article" date="2023" name="Cell">
        <title>Genetic manipulation of Patescibacteria provides mechanistic insights into microbial dark matter and the epibiotic lifestyle.</title>
        <authorList>
            <person name="Wang Y."/>
            <person name="Gallagher L.A."/>
            <person name="Andrade P.A."/>
            <person name="Liu A."/>
            <person name="Humphreys I.R."/>
            <person name="Turkarslan S."/>
            <person name="Cutler K.J."/>
            <person name="Arrieta-Ortiz M.L."/>
            <person name="Li Y."/>
            <person name="Radey M.C."/>
            <person name="McLean J.S."/>
            <person name="Cong Q."/>
            <person name="Baker D."/>
            <person name="Baliga N.S."/>
            <person name="Peterson S.B."/>
            <person name="Mougous J.D."/>
        </authorList>
    </citation>
    <scope>NUCLEOTIDE SEQUENCE [LARGE SCALE GENOMIC DNA]</scope>
    <source>
        <strain evidence="1 2">ML1</strain>
    </source>
</reference>
<name>A0ABY8WU15_9BACT</name>
<protein>
    <submittedName>
        <fullName evidence="1">Uncharacterized protein</fullName>
    </submittedName>
</protein>
<sequence length="62" mass="6701">MKPVAKALPIHGKNKHHKVTIQKESRGIMTQTMVSQSVDSVVGAVIRVPQTRVSRVSLALGV</sequence>
<evidence type="ECO:0000313" key="2">
    <source>
        <dbReference type="Proteomes" id="UP001177295"/>
    </source>
</evidence>
<accession>A0ABY8WU15</accession>
<organism evidence="1 2">
    <name type="scientific">Candidatus Southlakia epibionticum</name>
    <dbReference type="NCBI Taxonomy" id="3043284"/>
    <lineage>
        <taxon>Bacteria</taxon>
        <taxon>Candidatus Saccharimonadota</taxon>
        <taxon>Candidatus Saccharimonadia</taxon>
        <taxon>Candidatus Saccharimonadales</taxon>
        <taxon>Candidatus Saccharimonadaceae</taxon>
        <taxon>Candidatus Southlakia</taxon>
    </lineage>
</organism>
<evidence type="ECO:0000313" key="1">
    <source>
        <dbReference type="EMBL" id="WIO45898.1"/>
    </source>
</evidence>